<dbReference type="AlphaFoldDB" id="A0AAN6SAA7"/>
<gene>
    <name evidence="3" type="ORF">QBC46DRAFT_370080</name>
</gene>
<dbReference type="Proteomes" id="UP001303473">
    <property type="component" value="Unassembled WGS sequence"/>
</dbReference>
<dbReference type="InterPro" id="IPR032675">
    <property type="entry name" value="LRR_dom_sf"/>
</dbReference>
<keyword evidence="4" id="KW-1185">Reference proteome</keyword>
<dbReference type="Gene3D" id="1.20.1280.50">
    <property type="match status" value="1"/>
</dbReference>
<dbReference type="Gene3D" id="3.80.10.10">
    <property type="entry name" value="Ribonuclease Inhibitor"/>
    <property type="match status" value="1"/>
</dbReference>
<organism evidence="3 4">
    <name type="scientific">Diplogelasinospora grovesii</name>
    <dbReference type="NCBI Taxonomy" id="303347"/>
    <lineage>
        <taxon>Eukaryota</taxon>
        <taxon>Fungi</taxon>
        <taxon>Dikarya</taxon>
        <taxon>Ascomycota</taxon>
        <taxon>Pezizomycotina</taxon>
        <taxon>Sordariomycetes</taxon>
        <taxon>Sordariomycetidae</taxon>
        <taxon>Sordariales</taxon>
        <taxon>Diplogelasinosporaceae</taxon>
        <taxon>Diplogelasinospora</taxon>
    </lineage>
</organism>
<evidence type="ECO:0000313" key="3">
    <source>
        <dbReference type="EMBL" id="KAK3945828.1"/>
    </source>
</evidence>
<comment type="caution">
    <text evidence="3">The sequence shown here is derived from an EMBL/GenBank/DDBJ whole genome shotgun (WGS) entry which is preliminary data.</text>
</comment>
<accession>A0AAN6SAA7</accession>
<evidence type="ECO:0000313" key="4">
    <source>
        <dbReference type="Proteomes" id="UP001303473"/>
    </source>
</evidence>
<dbReference type="Gene3D" id="1.25.40.10">
    <property type="entry name" value="Tetratricopeptide repeat domain"/>
    <property type="match status" value="1"/>
</dbReference>
<reference evidence="4" key="1">
    <citation type="journal article" date="2023" name="Mol. Phylogenet. Evol.">
        <title>Genome-scale phylogeny and comparative genomics of the fungal order Sordariales.</title>
        <authorList>
            <person name="Hensen N."/>
            <person name="Bonometti L."/>
            <person name="Westerberg I."/>
            <person name="Brannstrom I.O."/>
            <person name="Guillou S."/>
            <person name="Cros-Aarteil S."/>
            <person name="Calhoun S."/>
            <person name="Haridas S."/>
            <person name="Kuo A."/>
            <person name="Mondo S."/>
            <person name="Pangilinan J."/>
            <person name="Riley R."/>
            <person name="LaButti K."/>
            <person name="Andreopoulos B."/>
            <person name="Lipzen A."/>
            <person name="Chen C."/>
            <person name="Yan M."/>
            <person name="Daum C."/>
            <person name="Ng V."/>
            <person name="Clum A."/>
            <person name="Steindorff A."/>
            <person name="Ohm R.A."/>
            <person name="Martin F."/>
            <person name="Silar P."/>
            <person name="Natvig D.O."/>
            <person name="Lalanne C."/>
            <person name="Gautier V."/>
            <person name="Ament-Velasquez S.L."/>
            <person name="Kruys A."/>
            <person name="Hutchinson M.I."/>
            <person name="Powell A.J."/>
            <person name="Barry K."/>
            <person name="Miller A.N."/>
            <person name="Grigoriev I.V."/>
            <person name="Debuchy R."/>
            <person name="Gladieux P."/>
            <person name="Hiltunen Thoren M."/>
            <person name="Johannesson H."/>
        </authorList>
    </citation>
    <scope>NUCLEOTIDE SEQUENCE [LARGE SCALE GENOMIC DNA]</scope>
    <source>
        <strain evidence="4">CBS 340.73</strain>
    </source>
</reference>
<dbReference type="SUPFAM" id="SSF81383">
    <property type="entry name" value="F-box domain"/>
    <property type="match status" value="1"/>
</dbReference>
<dbReference type="SUPFAM" id="SSF48452">
    <property type="entry name" value="TPR-like"/>
    <property type="match status" value="1"/>
</dbReference>
<feature type="compositionally biased region" description="Basic and acidic residues" evidence="1">
    <location>
        <begin position="9"/>
        <end position="23"/>
    </location>
</feature>
<dbReference type="PROSITE" id="PS50181">
    <property type="entry name" value="FBOX"/>
    <property type="match status" value="1"/>
</dbReference>
<sequence length="751" mass="84477">MDESSSSEANRDTPKSQQDSDRLKRAKMQRRVDAGRTYTRDGKYERALELLEAAIEVCACKPGVHKSGRSCHRRQCLAAVQSPDADQLYRVARERCSCGFKWPSCTEPLHVEALEAIVECKVKLENYLSAFTDALALVRLAPTLSVGYCRVAGLLRNLSRQHRTDANPTLSEHITRILRDADITSADKLRDLTVKFVRCGLHNVAKNPHSSNDKLHVVLRQMSHHLKMPESRKDPVMKLPRELVGMIFWYLETPTLFHCVRVSKQWNQVLSSDNRLWREIRLQRPFPCIPARGFSNFLQRHGNVKKIVIQDASDFFDRRCLLILRQIVRSLPDLECLCLGASRNFPSDPRSIDLKIELGLPGSHLTKLTHLSLQSINWNVPPYEPAIQHAVFHQIIELCCASLQYLDIERCPLSIHVILGLNPMPKLRYLKMSNYHSVTSLANLPWLPMRPVVKAAPNLETLILDGWTLSWDGIQPGLDLPDSVSEKAEAWKTLRHLVLGEKVACGGSFAERCLPPLNNKMRSIEILVKDPPRVARSILYGAETADGDGVIHQFESTSSDHVNWPELETFCCRAALPPDFLESALGPAIKNGSLKAIELTLDPSPGWHGAFQLPTPARDYAFAASDTVCYLGLYDFNWPEGSSTFDGTPVLDWLDACFPNVDTVAMYPGAYNGVAAFIMRLICRPQIKCVIQDILKGREWHEAQELAEKHGVKLHHIPQDAQSRNKIPLGVRMTNPRIHAANLLDFSAVVA</sequence>
<dbReference type="SMART" id="SM00256">
    <property type="entry name" value="FBOX"/>
    <property type="match status" value="1"/>
</dbReference>
<feature type="region of interest" description="Disordered" evidence="1">
    <location>
        <begin position="1"/>
        <end position="34"/>
    </location>
</feature>
<dbReference type="Pfam" id="PF12937">
    <property type="entry name" value="F-box-like"/>
    <property type="match status" value="1"/>
</dbReference>
<dbReference type="SUPFAM" id="SSF52047">
    <property type="entry name" value="RNI-like"/>
    <property type="match status" value="1"/>
</dbReference>
<name>A0AAN6SAA7_9PEZI</name>
<dbReference type="InterPro" id="IPR001810">
    <property type="entry name" value="F-box_dom"/>
</dbReference>
<proteinExistence type="predicted"/>
<dbReference type="InterPro" id="IPR036047">
    <property type="entry name" value="F-box-like_dom_sf"/>
</dbReference>
<dbReference type="EMBL" id="MU853753">
    <property type="protein sequence ID" value="KAK3945828.1"/>
    <property type="molecule type" value="Genomic_DNA"/>
</dbReference>
<feature type="domain" description="F-box" evidence="2">
    <location>
        <begin position="233"/>
        <end position="280"/>
    </location>
</feature>
<dbReference type="InterPro" id="IPR011990">
    <property type="entry name" value="TPR-like_helical_dom_sf"/>
</dbReference>
<evidence type="ECO:0000256" key="1">
    <source>
        <dbReference type="SAM" id="MobiDB-lite"/>
    </source>
</evidence>
<evidence type="ECO:0000259" key="2">
    <source>
        <dbReference type="PROSITE" id="PS50181"/>
    </source>
</evidence>
<protein>
    <recommendedName>
        <fullName evidence="2">F-box domain-containing protein</fullName>
    </recommendedName>
</protein>